<evidence type="ECO:0000256" key="10">
    <source>
        <dbReference type="PROSITE-ProRule" id="PRU01360"/>
    </source>
</evidence>
<dbReference type="AlphaFoldDB" id="A0A1W1YML3"/>
<dbReference type="PANTHER" id="PTHR30069:SF28">
    <property type="entry name" value="TONB-DEPENDENT RECEPTOR YNCD-RELATED"/>
    <property type="match status" value="1"/>
</dbReference>
<dbReference type="InterPro" id="IPR000531">
    <property type="entry name" value="Beta-barrel_TonB"/>
</dbReference>
<dbReference type="RefSeq" id="WP_084282908.1">
    <property type="nucleotide sequence ID" value="NZ_FWXJ01000003.1"/>
</dbReference>
<keyword evidence="3 10" id="KW-0813">Transport</keyword>
<keyword evidence="9 10" id="KW-0998">Cell outer membrane</keyword>
<evidence type="ECO:0000256" key="9">
    <source>
        <dbReference type="ARBA" id="ARBA00023237"/>
    </source>
</evidence>
<dbReference type="STRING" id="1938817.SAMN06296008_103196"/>
<evidence type="ECO:0000256" key="7">
    <source>
        <dbReference type="ARBA" id="ARBA00023136"/>
    </source>
</evidence>
<dbReference type="PROSITE" id="PS52016">
    <property type="entry name" value="TONB_DEPENDENT_REC_3"/>
    <property type="match status" value="1"/>
</dbReference>
<keyword evidence="8" id="KW-0675">Receptor</keyword>
<keyword evidence="5 10" id="KW-0812">Transmembrane</keyword>
<dbReference type="PANTHER" id="PTHR30069">
    <property type="entry name" value="TONB-DEPENDENT OUTER MEMBRANE RECEPTOR"/>
    <property type="match status" value="1"/>
</dbReference>
<name>A0A1W1YML3_9BURK</name>
<feature type="chain" id="PRO_5011986383" evidence="12">
    <location>
        <begin position="27"/>
        <end position="725"/>
    </location>
</feature>
<evidence type="ECO:0000256" key="4">
    <source>
        <dbReference type="ARBA" id="ARBA00022452"/>
    </source>
</evidence>
<evidence type="ECO:0000313" key="15">
    <source>
        <dbReference type="EMBL" id="SMC37445.1"/>
    </source>
</evidence>
<reference evidence="15 16" key="1">
    <citation type="submission" date="2017-04" db="EMBL/GenBank/DDBJ databases">
        <authorList>
            <person name="Afonso C.L."/>
            <person name="Miller P.J."/>
            <person name="Scott M.A."/>
            <person name="Spackman E."/>
            <person name="Goraichik I."/>
            <person name="Dimitrov K.M."/>
            <person name="Suarez D.L."/>
            <person name="Swayne D.E."/>
        </authorList>
    </citation>
    <scope>NUCLEOTIDE SEQUENCE [LARGE SCALE GENOMIC DNA]</scope>
    <source>
        <strain evidence="15 16">VK13</strain>
    </source>
</reference>
<dbReference type="Pfam" id="PF00593">
    <property type="entry name" value="TonB_dep_Rec_b-barrel"/>
    <property type="match status" value="1"/>
</dbReference>
<dbReference type="SUPFAM" id="SSF56935">
    <property type="entry name" value="Porins"/>
    <property type="match status" value="1"/>
</dbReference>
<dbReference type="EMBL" id="FWXJ01000003">
    <property type="protein sequence ID" value="SMC37445.1"/>
    <property type="molecule type" value="Genomic_DNA"/>
</dbReference>
<comment type="similarity">
    <text evidence="2 10 11">Belongs to the TonB-dependent receptor family.</text>
</comment>
<dbReference type="Pfam" id="PF07715">
    <property type="entry name" value="Plug"/>
    <property type="match status" value="1"/>
</dbReference>
<protein>
    <submittedName>
        <fullName evidence="15">Iron complex outermembrane recepter protein</fullName>
    </submittedName>
</protein>
<sequence>MSIKKYLNLRVTTYTFLIFNFSSLNAQTDDLHLDEMVVSATRDSRDSFEIPASVSKISQASLFEKSNPNNNLAESLQSVPGVIANNRQNYAQDQQISIRGFGARSPSGVNGVRIIADGIPASRPDGSAQVSNLNLSSAESIEVLRGPFSALYGNASGGVLLLESQSAKPGVFFSPTLEMGSYGYWKSDNQISYGTNQWGSFLQQSRFSTDGYRDHSAATRDLFNLKTDIKINDDQKLTWVINYLNMPLSYDPQGLSAAQAATTPQAANANALLYNTRKSLSQTQTGFNWTDRIDQQNQLQVTSYVGQRSLEQFLSTPISSQTGANINTTSGGAINLDWNYFGFDTRFSNVQEIADMSLKFSVGFNYDRLDERRLGFNNFISSSGSPVCGTTASCGVLGTLKRDENNYAQNFDQYVQAELNPNEYWKIYAGMRHSYVAMGSQDNYASNGNQSGGNQFSSTNPIAGVLYQITPTLNTYVSFGRGFETPTLLQSAYSYGANNGFNTGLMASASQQIEAGIKLRANDTYLKLAIFQANTSNEIGVQNNTGGRAIYQNVGDTLRQGFELELLHQWEHGIRTILAGSLLNASYQNSFLTCQSSSTCTNPQFTTINAGNSLPGIAPQRVYAEISWRSPNKEWETGLEYRYSSSIFANDQNSESAASYNLFNVRLSHQNLWDEWTFRQFLRIDNLGNTPYVGSLIVNEANKNYYETSPGMVWLVGLNLTYRPK</sequence>
<evidence type="ECO:0000256" key="3">
    <source>
        <dbReference type="ARBA" id="ARBA00022448"/>
    </source>
</evidence>
<dbReference type="InterPro" id="IPR012910">
    <property type="entry name" value="Plug_dom"/>
</dbReference>
<keyword evidence="4 10" id="KW-1134">Transmembrane beta strand</keyword>
<dbReference type="GO" id="GO:0044718">
    <property type="term" value="P:siderophore transmembrane transport"/>
    <property type="evidence" value="ECO:0007669"/>
    <property type="project" value="TreeGrafter"/>
</dbReference>
<organism evidence="15 16">
    <name type="scientific">Polynucleobacter kasalickyi</name>
    <dbReference type="NCBI Taxonomy" id="1938817"/>
    <lineage>
        <taxon>Bacteria</taxon>
        <taxon>Pseudomonadati</taxon>
        <taxon>Pseudomonadota</taxon>
        <taxon>Betaproteobacteria</taxon>
        <taxon>Burkholderiales</taxon>
        <taxon>Burkholderiaceae</taxon>
        <taxon>Polynucleobacter</taxon>
    </lineage>
</organism>
<evidence type="ECO:0000256" key="1">
    <source>
        <dbReference type="ARBA" id="ARBA00004571"/>
    </source>
</evidence>
<dbReference type="Proteomes" id="UP000192708">
    <property type="component" value="Unassembled WGS sequence"/>
</dbReference>
<feature type="domain" description="TonB-dependent receptor plug" evidence="14">
    <location>
        <begin position="48"/>
        <end position="159"/>
    </location>
</feature>
<dbReference type="Gene3D" id="2.170.130.10">
    <property type="entry name" value="TonB-dependent receptor, plug domain"/>
    <property type="match status" value="1"/>
</dbReference>
<keyword evidence="7 10" id="KW-0472">Membrane</keyword>
<accession>A0A1W1YML3</accession>
<evidence type="ECO:0000256" key="6">
    <source>
        <dbReference type="ARBA" id="ARBA00023077"/>
    </source>
</evidence>
<dbReference type="GO" id="GO:0009279">
    <property type="term" value="C:cell outer membrane"/>
    <property type="evidence" value="ECO:0007669"/>
    <property type="project" value="UniProtKB-SubCell"/>
</dbReference>
<feature type="domain" description="TonB-dependent receptor-like beta-barrel" evidence="13">
    <location>
        <begin position="233"/>
        <end position="687"/>
    </location>
</feature>
<gene>
    <name evidence="15" type="ORF">SAMN06296008_103196</name>
</gene>
<evidence type="ECO:0000259" key="13">
    <source>
        <dbReference type="Pfam" id="PF00593"/>
    </source>
</evidence>
<evidence type="ECO:0000256" key="8">
    <source>
        <dbReference type="ARBA" id="ARBA00023170"/>
    </source>
</evidence>
<dbReference type="GO" id="GO:0015344">
    <property type="term" value="F:siderophore uptake transmembrane transporter activity"/>
    <property type="evidence" value="ECO:0007669"/>
    <property type="project" value="TreeGrafter"/>
</dbReference>
<proteinExistence type="inferred from homology"/>
<dbReference type="OrthoDB" id="9760620at2"/>
<dbReference type="InterPro" id="IPR037066">
    <property type="entry name" value="Plug_dom_sf"/>
</dbReference>
<evidence type="ECO:0000256" key="12">
    <source>
        <dbReference type="SAM" id="SignalP"/>
    </source>
</evidence>
<evidence type="ECO:0000256" key="5">
    <source>
        <dbReference type="ARBA" id="ARBA00022692"/>
    </source>
</evidence>
<comment type="subcellular location">
    <subcellularLocation>
        <location evidence="1 10">Cell outer membrane</location>
        <topology evidence="1 10">Multi-pass membrane protein</topology>
    </subcellularLocation>
</comment>
<dbReference type="Gene3D" id="2.40.170.20">
    <property type="entry name" value="TonB-dependent receptor, beta-barrel domain"/>
    <property type="match status" value="1"/>
</dbReference>
<evidence type="ECO:0000256" key="2">
    <source>
        <dbReference type="ARBA" id="ARBA00009810"/>
    </source>
</evidence>
<evidence type="ECO:0000313" key="16">
    <source>
        <dbReference type="Proteomes" id="UP000192708"/>
    </source>
</evidence>
<keyword evidence="16" id="KW-1185">Reference proteome</keyword>
<dbReference type="InterPro" id="IPR039426">
    <property type="entry name" value="TonB-dep_rcpt-like"/>
</dbReference>
<evidence type="ECO:0000259" key="14">
    <source>
        <dbReference type="Pfam" id="PF07715"/>
    </source>
</evidence>
<feature type="signal peptide" evidence="12">
    <location>
        <begin position="1"/>
        <end position="26"/>
    </location>
</feature>
<evidence type="ECO:0000256" key="11">
    <source>
        <dbReference type="RuleBase" id="RU003357"/>
    </source>
</evidence>
<dbReference type="InterPro" id="IPR036942">
    <property type="entry name" value="Beta-barrel_TonB_sf"/>
</dbReference>
<keyword evidence="12" id="KW-0732">Signal</keyword>
<keyword evidence="6 11" id="KW-0798">TonB box</keyword>